<dbReference type="OrthoDB" id="10259513at2759"/>
<dbReference type="Pfam" id="PF07950">
    <property type="entry name" value="MCP1_TM"/>
    <property type="match status" value="1"/>
</dbReference>
<feature type="region of interest" description="Disordered" evidence="1">
    <location>
        <begin position="1"/>
        <end position="74"/>
    </location>
</feature>
<evidence type="ECO:0000313" key="5">
    <source>
        <dbReference type="Proteomes" id="UP000029964"/>
    </source>
</evidence>
<dbReference type="HOGENOM" id="CLU_060790_0_0_1"/>
<evidence type="ECO:0000259" key="3">
    <source>
        <dbReference type="Pfam" id="PF07950"/>
    </source>
</evidence>
<feature type="transmembrane region" description="Helical" evidence="2">
    <location>
        <begin position="141"/>
        <end position="160"/>
    </location>
</feature>
<dbReference type="GO" id="GO:0007005">
    <property type="term" value="P:mitochondrion organization"/>
    <property type="evidence" value="ECO:0007669"/>
    <property type="project" value="TreeGrafter"/>
</dbReference>
<sequence length="342" mass="36396">MADNDAPPPASSSLHRSDSQATSISLVRLDPAPIDSPAAEMDKPHLSPEDGDELSEDMENSTTSTVKPGSTVAPGLSGSGHGAIFYLTRLQKYSSFAINAFTTLHLANVSLIPAATGSVDASETYLLMTREIYQTAVTEPLLVILPFAAHVGSGVALRLLRRRQNVKRYGAIPGDRSRFSPWPGISYISAAGYALTVFYGVHVYVNRLLPLAVEGDSSNIGLAYVAHGFARHPLVARVAYVGLIATAAGHMIWGNAKWLGLAPSTRGWLQPRKGITGEEAVLVDRKTRRQRRRRWLAVHGAAVGFAALWAVGGLGVVARAGASGGWVGSLYDDVLARTGLYA</sequence>
<keyword evidence="5" id="KW-1185">Reference proteome</keyword>
<evidence type="ECO:0000256" key="2">
    <source>
        <dbReference type="SAM" id="Phobius"/>
    </source>
</evidence>
<dbReference type="AlphaFoldDB" id="A0A086SZN3"/>
<feature type="transmembrane region" description="Helical" evidence="2">
    <location>
        <begin position="181"/>
        <end position="201"/>
    </location>
</feature>
<name>A0A086SZN3_HAPC1</name>
<keyword evidence="2" id="KW-0472">Membrane</keyword>
<dbReference type="InterPro" id="IPR012472">
    <property type="entry name" value="MCP1_TM"/>
</dbReference>
<dbReference type="Proteomes" id="UP000029964">
    <property type="component" value="Unassembled WGS sequence"/>
</dbReference>
<dbReference type="GO" id="GO:0005741">
    <property type="term" value="C:mitochondrial outer membrane"/>
    <property type="evidence" value="ECO:0007669"/>
    <property type="project" value="TreeGrafter"/>
</dbReference>
<feature type="compositionally biased region" description="Polar residues" evidence="1">
    <location>
        <begin position="11"/>
        <end position="25"/>
    </location>
</feature>
<dbReference type="GO" id="GO:0055088">
    <property type="term" value="P:lipid homeostasis"/>
    <property type="evidence" value="ECO:0007669"/>
    <property type="project" value="InterPro"/>
</dbReference>
<dbReference type="PANTHER" id="PTHR38409">
    <property type="entry name" value="MDM10-COMPLEMENTING PROTEIN 1"/>
    <property type="match status" value="1"/>
</dbReference>
<feature type="compositionally biased region" description="Pro residues" evidence="1">
    <location>
        <begin position="1"/>
        <end position="10"/>
    </location>
</feature>
<feature type="compositionally biased region" description="Acidic residues" evidence="1">
    <location>
        <begin position="49"/>
        <end position="59"/>
    </location>
</feature>
<dbReference type="PANTHER" id="PTHR38409:SF1">
    <property type="entry name" value="MITOCHONDRIAL ADAPTER PROTEIN MCP1"/>
    <property type="match status" value="1"/>
</dbReference>
<keyword evidence="2" id="KW-1133">Transmembrane helix</keyword>
<gene>
    <name evidence="4" type="ORF">ACRE_067020</name>
</gene>
<dbReference type="InterPro" id="IPR039960">
    <property type="entry name" value="MCP1"/>
</dbReference>
<comment type="caution">
    <text evidence="4">The sequence shown here is derived from an EMBL/GenBank/DDBJ whole genome shotgun (WGS) entry which is preliminary data.</text>
</comment>
<evidence type="ECO:0000313" key="4">
    <source>
        <dbReference type="EMBL" id="KFH42565.1"/>
    </source>
</evidence>
<dbReference type="STRING" id="857340.A0A086SZN3"/>
<feature type="transmembrane region" description="Helical" evidence="2">
    <location>
        <begin position="234"/>
        <end position="253"/>
    </location>
</feature>
<feature type="transmembrane region" description="Helical" evidence="2">
    <location>
        <begin position="295"/>
        <end position="318"/>
    </location>
</feature>
<dbReference type="EMBL" id="JPKY01000091">
    <property type="protein sequence ID" value="KFH42565.1"/>
    <property type="molecule type" value="Genomic_DNA"/>
</dbReference>
<reference evidence="5" key="1">
    <citation type="journal article" date="2014" name="Genome Announc.">
        <title>Genome sequence and annotation of Acremonium chrysogenum, producer of the beta-lactam antibiotic cephalosporin C.</title>
        <authorList>
            <person name="Terfehr D."/>
            <person name="Dahlmann T.A."/>
            <person name="Specht T."/>
            <person name="Zadra I."/>
            <person name="Kuernsteiner H."/>
            <person name="Kueck U."/>
        </authorList>
    </citation>
    <scope>NUCLEOTIDE SEQUENCE [LARGE SCALE GENOMIC DNA]</scope>
    <source>
        <strain evidence="5">ATCC 11550 / CBS 779.69 / DSM 880 / IAM 14645 / JCM 23072 / IMI 49137</strain>
    </source>
</reference>
<feature type="domain" description="Mitochondrial adapter protein MCP1 transmembrane" evidence="3">
    <location>
        <begin position="198"/>
        <end position="321"/>
    </location>
</feature>
<proteinExistence type="predicted"/>
<accession>A0A086SZN3</accession>
<organism evidence="4 5">
    <name type="scientific">Hapsidospora chrysogenum (strain ATCC 11550 / CBS 779.69 / DSM 880 / IAM 14645 / JCM 23072 / IMI 49137)</name>
    <name type="common">Acremonium chrysogenum</name>
    <dbReference type="NCBI Taxonomy" id="857340"/>
    <lineage>
        <taxon>Eukaryota</taxon>
        <taxon>Fungi</taxon>
        <taxon>Dikarya</taxon>
        <taxon>Ascomycota</taxon>
        <taxon>Pezizomycotina</taxon>
        <taxon>Sordariomycetes</taxon>
        <taxon>Hypocreomycetidae</taxon>
        <taxon>Hypocreales</taxon>
        <taxon>Bionectriaceae</taxon>
        <taxon>Hapsidospora</taxon>
    </lineage>
</organism>
<keyword evidence="2" id="KW-0812">Transmembrane</keyword>
<evidence type="ECO:0000256" key="1">
    <source>
        <dbReference type="SAM" id="MobiDB-lite"/>
    </source>
</evidence>
<protein>
    <recommendedName>
        <fullName evidence="3">Mitochondrial adapter protein MCP1 transmembrane domain-containing protein</fullName>
    </recommendedName>
</protein>